<keyword evidence="11" id="KW-0560">Oxidoreductase</keyword>
<evidence type="ECO:0000313" key="17">
    <source>
        <dbReference type="EMBL" id="APT89219.1"/>
    </source>
</evidence>
<dbReference type="RefSeq" id="WP_075664204.1">
    <property type="nucleotide sequence ID" value="NZ_CP009247.1"/>
</dbReference>
<evidence type="ECO:0000256" key="9">
    <source>
        <dbReference type="ARBA" id="ARBA00022801"/>
    </source>
</evidence>
<dbReference type="GO" id="GO:0005507">
    <property type="term" value="F:copper ion binding"/>
    <property type="evidence" value="ECO:0007669"/>
    <property type="project" value="TreeGrafter"/>
</dbReference>
<evidence type="ECO:0000256" key="16">
    <source>
        <dbReference type="RuleBase" id="RU361274"/>
    </source>
</evidence>
<evidence type="ECO:0000256" key="13">
    <source>
        <dbReference type="ARBA" id="ARBA00047989"/>
    </source>
</evidence>
<comment type="catalytic activity">
    <reaction evidence="1">
        <text>inosine + phosphate = alpha-D-ribose 1-phosphate + hypoxanthine</text>
        <dbReference type="Rhea" id="RHEA:27646"/>
        <dbReference type="ChEBI" id="CHEBI:17368"/>
        <dbReference type="ChEBI" id="CHEBI:17596"/>
        <dbReference type="ChEBI" id="CHEBI:43474"/>
        <dbReference type="ChEBI" id="CHEBI:57720"/>
        <dbReference type="EC" id="2.4.2.1"/>
    </reaction>
    <physiologicalReaction direction="left-to-right" evidence="1">
        <dbReference type="Rhea" id="RHEA:27647"/>
    </physiologicalReaction>
</comment>
<comment type="function">
    <text evidence="4">Purine nucleoside enzyme that catalyzes the phosphorolysis of adenosine and inosine nucleosides, yielding D-ribose 1-phosphate and the respective free bases, adenine and hypoxanthine. Also catalyzes the phosphorolysis of S-methyl-5'-thioadenosine into adenine and S-methyl-5-thio-alpha-D-ribose 1-phosphate. Also has adenosine deaminase activity.</text>
</comment>
<evidence type="ECO:0000256" key="1">
    <source>
        <dbReference type="ARBA" id="ARBA00000553"/>
    </source>
</evidence>
<comment type="catalytic activity">
    <reaction evidence="13">
        <text>adenosine + H2O + H(+) = inosine + NH4(+)</text>
        <dbReference type="Rhea" id="RHEA:24408"/>
        <dbReference type="ChEBI" id="CHEBI:15377"/>
        <dbReference type="ChEBI" id="CHEBI:15378"/>
        <dbReference type="ChEBI" id="CHEBI:16335"/>
        <dbReference type="ChEBI" id="CHEBI:17596"/>
        <dbReference type="ChEBI" id="CHEBI:28938"/>
        <dbReference type="EC" id="3.5.4.4"/>
    </reaction>
    <physiologicalReaction direction="left-to-right" evidence="13">
        <dbReference type="Rhea" id="RHEA:24409"/>
    </physiologicalReaction>
</comment>
<evidence type="ECO:0000256" key="12">
    <source>
        <dbReference type="ARBA" id="ARBA00023008"/>
    </source>
</evidence>
<keyword evidence="9" id="KW-0378">Hydrolase</keyword>
<evidence type="ECO:0000256" key="5">
    <source>
        <dbReference type="ARBA" id="ARBA00007353"/>
    </source>
</evidence>
<keyword evidence="12" id="KW-0186">Copper</keyword>
<dbReference type="AlphaFoldDB" id="A0A1L7CTS4"/>
<dbReference type="EMBL" id="CP009247">
    <property type="protein sequence ID" value="APT89219.1"/>
    <property type="molecule type" value="Genomic_DNA"/>
</dbReference>
<dbReference type="GO" id="GO:0016787">
    <property type="term" value="F:hydrolase activity"/>
    <property type="evidence" value="ECO:0007669"/>
    <property type="project" value="UniProtKB-KW"/>
</dbReference>
<evidence type="ECO:0000256" key="3">
    <source>
        <dbReference type="ARBA" id="ARBA00001973"/>
    </source>
</evidence>
<evidence type="ECO:0000256" key="6">
    <source>
        <dbReference type="ARBA" id="ARBA00011738"/>
    </source>
</evidence>
<dbReference type="CDD" id="cd16833">
    <property type="entry name" value="YfiH"/>
    <property type="match status" value="1"/>
</dbReference>
<organism evidence="17 18">
    <name type="scientific">Corynebacterium frankenforstense DSM 45800</name>
    <dbReference type="NCBI Taxonomy" id="1437875"/>
    <lineage>
        <taxon>Bacteria</taxon>
        <taxon>Bacillati</taxon>
        <taxon>Actinomycetota</taxon>
        <taxon>Actinomycetes</taxon>
        <taxon>Mycobacteriales</taxon>
        <taxon>Corynebacteriaceae</taxon>
        <taxon>Corynebacterium</taxon>
    </lineage>
</organism>
<dbReference type="OrthoDB" id="4279at2"/>
<keyword evidence="18" id="KW-1185">Reference proteome</keyword>
<comment type="catalytic activity">
    <reaction evidence="14">
        <text>adenosine + phosphate = alpha-D-ribose 1-phosphate + adenine</text>
        <dbReference type="Rhea" id="RHEA:27642"/>
        <dbReference type="ChEBI" id="CHEBI:16335"/>
        <dbReference type="ChEBI" id="CHEBI:16708"/>
        <dbReference type="ChEBI" id="CHEBI:43474"/>
        <dbReference type="ChEBI" id="CHEBI:57720"/>
        <dbReference type="EC" id="2.4.2.1"/>
    </reaction>
    <physiologicalReaction direction="left-to-right" evidence="14">
        <dbReference type="Rhea" id="RHEA:27643"/>
    </physiologicalReaction>
</comment>
<evidence type="ECO:0000256" key="11">
    <source>
        <dbReference type="ARBA" id="ARBA00023002"/>
    </source>
</evidence>
<dbReference type="Proteomes" id="UP000185434">
    <property type="component" value="Chromosome"/>
</dbReference>
<keyword evidence="8" id="KW-0479">Metal-binding</keyword>
<evidence type="ECO:0000256" key="7">
    <source>
        <dbReference type="ARBA" id="ARBA00022679"/>
    </source>
</evidence>
<evidence type="ECO:0000256" key="15">
    <source>
        <dbReference type="ARBA" id="ARBA00049893"/>
    </source>
</evidence>
<dbReference type="STRING" id="1437875.CFRA_08060"/>
<dbReference type="Pfam" id="PF02578">
    <property type="entry name" value="Cu-oxidase_4"/>
    <property type="match status" value="1"/>
</dbReference>
<reference evidence="17 18" key="1">
    <citation type="submission" date="2014-08" db="EMBL/GenBank/DDBJ databases">
        <title>Complete genome sequence of Corynebacterium frankenforstense ST18(T) (=DSM 45800(T)), isolated from raw cow milk.</title>
        <authorList>
            <person name="Ruckert C."/>
            <person name="Albersmeier A."/>
            <person name="Winkler A."/>
            <person name="Lipski A."/>
            <person name="Kalinowski J."/>
        </authorList>
    </citation>
    <scope>NUCLEOTIDE SEQUENCE [LARGE SCALE GENOMIC DNA]</scope>
    <source>
        <strain evidence="17 18">ST18</strain>
    </source>
</reference>
<dbReference type="FunFam" id="3.60.140.10:FF:000003">
    <property type="entry name" value="Polyphenol oxidase"/>
    <property type="match status" value="1"/>
</dbReference>
<dbReference type="NCBIfam" id="TIGR00726">
    <property type="entry name" value="peptidoglycan editing factor PgeF"/>
    <property type="match status" value="1"/>
</dbReference>
<dbReference type="KEGG" id="cfk:CFRA_08060"/>
<evidence type="ECO:0000256" key="4">
    <source>
        <dbReference type="ARBA" id="ARBA00003215"/>
    </source>
</evidence>
<name>A0A1L7CTS4_9CORY</name>
<dbReference type="GO" id="GO:0016491">
    <property type="term" value="F:oxidoreductase activity"/>
    <property type="evidence" value="ECO:0007669"/>
    <property type="project" value="UniProtKB-KW"/>
</dbReference>
<comment type="subunit">
    <text evidence="6">Homodimer.</text>
</comment>
<dbReference type="Gene3D" id="3.60.140.10">
    <property type="entry name" value="CNF1/YfiH-like putative cysteine hydrolases"/>
    <property type="match status" value="1"/>
</dbReference>
<sequence>MLRHLFTARAGGVSAAPYDSLNLGHHVGDDPAAVAANRARLGVDPERIVWMDQVHSTTVRVVDAPAAAPLPATDAVVTDRPGVVLAVLVADCVPVLLGDAEAGVVAAVHAGRKGAAGGIVPAALETMVSLGARPERVTAWLGPAAGGASYEVPAAMAADVERTLPGSRSTTSAGTCGLDLRRGLAAQLRAAGVAEIHVDSADTITDARYFSHRREGTTGRQAGLVWCERGLQDDRD</sequence>
<dbReference type="GO" id="GO:0017061">
    <property type="term" value="F:S-methyl-5-thioadenosine phosphorylase activity"/>
    <property type="evidence" value="ECO:0007669"/>
    <property type="project" value="UniProtKB-EC"/>
</dbReference>
<comment type="cofactor">
    <cofactor evidence="2">
        <name>Zn(2+)</name>
        <dbReference type="ChEBI" id="CHEBI:29105"/>
    </cofactor>
</comment>
<evidence type="ECO:0000256" key="2">
    <source>
        <dbReference type="ARBA" id="ARBA00001947"/>
    </source>
</evidence>
<gene>
    <name evidence="17" type="ORF">CFRA_08060</name>
</gene>
<comment type="cofactor">
    <cofactor evidence="3">
        <name>Cu(2+)</name>
        <dbReference type="ChEBI" id="CHEBI:29036"/>
    </cofactor>
</comment>
<comment type="similarity">
    <text evidence="5 16">Belongs to the purine nucleoside phosphorylase YfiH/LACC1 family.</text>
</comment>
<evidence type="ECO:0000256" key="10">
    <source>
        <dbReference type="ARBA" id="ARBA00022833"/>
    </source>
</evidence>
<dbReference type="InterPro" id="IPR003730">
    <property type="entry name" value="Cu_polyphenol_OxRdtase"/>
</dbReference>
<evidence type="ECO:0000256" key="14">
    <source>
        <dbReference type="ARBA" id="ARBA00048968"/>
    </source>
</evidence>
<protein>
    <recommendedName>
        <fullName evidence="16">Purine nucleoside phosphorylase</fullName>
    </recommendedName>
</protein>
<accession>A0A1L7CTS4</accession>
<dbReference type="InterPro" id="IPR038371">
    <property type="entry name" value="Cu_polyphenol_OxRdtase_sf"/>
</dbReference>
<dbReference type="InterPro" id="IPR011324">
    <property type="entry name" value="Cytotoxic_necrot_fac-like_cat"/>
</dbReference>
<evidence type="ECO:0000256" key="8">
    <source>
        <dbReference type="ARBA" id="ARBA00022723"/>
    </source>
</evidence>
<dbReference type="PANTHER" id="PTHR30616">
    <property type="entry name" value="UNCHARACTERIZED PROTEIN YFIH"/>
    <property type="match status" value="1"/>
</dbReference>
<proteinExistence type="inferred from homology"/>
<comment type="catalytic activity">
    <reaction evidence="15">
        <text>S-methyl-5'-thioadenosine + phosphate = 5-(methylsulfanyl)-alpha-D-ribose 1-phosphate + adenine</text>
        <dbReference type="Rhea" id="RHEA:11852"/>
        <dbReference type="ChEBI" id="CHEBI:16708"/>
        <dbReference type="ChEBI" id="CHEBI:17509"/>
        <dbReference type="ChEBI" id="CHEBI:43474"/>
        <dbReference type="ChEBI" id="CHEBI:58533"/>
        <dbReference type="EC" id="2.4.2.28"/>
    </reaction>
    <physiologicalReaction direction="left-to-right" evidence="15">
        <dbReference type="Rhea" id="RHEA:11853"/>
    </physiologicalReaction>
</comment>
<keyword evidence="7" id="KW-0808">Transferase</keyword>
<keyword evidence="10" id="KW-0862">Zinc</keyword>
<dbReference type="SUPFAM" id="SSF64438">
    <property type="entry name" value="CNF1/YfiH-like putative cysteine hydrolases"/>
    <property type="match status" value="1"/>
</dbReference>
<dbReference type="PANTHER" id="PTHR30616:SF2">
    <property type="entry name" value="PURINE NUCLEOSIDE PHOSPHORYLASE LACC1"/>
    <property type="match status" value="1"/>
</dbReference>
<evidence type="ECO:0000313" key="18">
    <source>
        <dbReference type="Proteomes" id="UP000185434"/>
    </source>
</evidence>